<dbReference type="Proteomes" id="UP000279259">
    <property type="component" value="Unassembled WGS sequence"/>
</dbReference>
<organism evidence="2 3">
    <name type="scientific">Saitozyma podzolica</name>
    <dbReference type="NCBI Taxonomy" id="1890683"/>
    <lineage>
        <taxon>Eukaryota</taxon>
        <taxon>Fungi</taxon>
        <taxon>Dikarya</taxon>
        <taxon>Basidiomycota</taxon>
        <taxon>Agaricomycotina</taxon>
        <taxon>Tremellomycetes</taxon>
        <taxon>Tremellales</taxon>
        <taxon>Trimorphomycetaceae</taxon>
        <taxon>Saitozyma</taxon>
    </lineage>
</organism>
<feature type="compositionally biased region" description="Basic and acidic residues" evidence="1">
    <location>
        <begin position="56"/>
        <end position="83"/>
    </location>
</feature>
<evidence type="ECO:0000313" key="2">
    <source>
        <dbReference type="EMBL" id="RSH80076.1"/>
    </source>
</evidence>
<keyword evidence="3" id="KW-1185">Reference proteome</keyword>
<feature type="region of interest" description="Disordered" evidence="1">
    <location>
        <begin position="53"/>
        <end position="133"/>
    </location>
</feature>
<dbReference type="OrthoDB" id="2575404at2759"/>
<dbReference type="AlphaFoldDB" id="A0A427XMI3"/>
<comment type="caution">
    <text evidence="2">The sequence shown here is derived from an EMBL/GenBank/DDBJ whole genome shotgun (WGS) entry which is preliminary data.</text>
</comment>
<gene>
    <name evidence="2" type="ORF">EHS25_007345</name>
</gene>
<name>A0A427XMI3_9TREE</name>
<reference evidence="2 3" key="1">
    <citation type="submission" date="2018-11" db="EMBL/GenBank/DDBJ databases">
        <title>Genome sequence of Saitozyma podzolica DSM 27192.</title>
        <authorList>
            <person name="Aliyu H."/>
            <person name="Gorte O."/>
            <person name="Ochsenreither K."/>
        </authorList>
    </citation>
    <scope>NUCLEOTIDE SEQUENCE [LARGE SCALE GENOMIC DNA]</scope>
    <source>
        <strain evidence="2 3">DSM 27192</strain>
    </source>
</reference>
<proteinExistence type="predicted"/>
<dbReference type="EMBL" id="RSCD01000038">
    <property type="protein sequence ID" value="RSH80076.1"/>
    <property type="molecule type" value="Genomic_DNA"/>
</dbReference>
<feature type="compositionally biased region" description="Polar residues" evidence="1">
    <location>
        <begin position="108"/>
        <end position="117"/>
    </location>
</feature>
<sequence length="133" mass="14596">MSVAAPPSLLVLRVCVRQNLRHLQRSLKSDDLVHLWDKLDAILRDTVARIRGLPRPTDKLDATHISADQDGRPGHPVLKDGRTPRLPRSAIGGGPHPSPILTPEALPASTNSPPNSNDARRSLPGTRRRCWAH</sequence>
<dbReference type="STRING" id="1890683.A0A427XMI3"/>
<protein>
    <submittedName>
        <fullName evidence="2">Uncharacterized protein</fullName>
    </submittedName>
</protein>
<accession>A0A427XMI3</accession>
<evidence type="ECO:0000313" key="3">
    <source>
        <dbReference type="Proteomes" id="UP000279259"/>
    </source>
</evidence>
<evidence type="ECO:0000256" key="1">
    <source>
        <dbReference type="SAM" id="MobiDB-lite"/>
    </source>
</evidence>